<feature type="domain" description="(S)-ureidoglycine aminohydrolase cupin" evidence="1">
    <location>
        <begin position="45"/>
        <end position="113"/>
    </location>
</feature>
<organism evidence="2 3">
    <name type="scientific">Mycolicibacterium komossense</name>
    <dbReference type="NCBI Taxonomy" id="1779"/>
    <lineage>
        <taxon>Bacteria</taxon>
        <taxon>Bacillati</taxon>
        <taxon>Actinomycetota</taxon>
        <taxon>Actinomycetes</taxon>
        <taxon>Mycobacteriales</taxon>
        <taxon>Mycobacteriaceae</taxon>
        <taxon>Mycolicibacterium</taxon>
    </lineage>
</organism>
<gene>
    <name evidence="2" type="ORF">H7J73_04980</name>
</gene>
<dbReference type="InterPro" id="IPR014710">
    <property type="entry name" value="RmlC-like_jellyroll"/>
</dbReference>
<dbReference type="EMBL" id="JACKTY010000014">
    <property type="protein sequence ID" value="MCV7225387.1"/>
    <property type="molecule type" value="Genomic_DNA"/>
</dbReference>
<dbReference type="Pfam" id="PF05899">
    <property type="entry name" value="Cupin_3"/>
    <property type="match status" value="1"/>
</dbReference>
<evidence type="ECO:0000259" key="1">
    <source>
        <dbReference type="Pfam" id="PF05899"/>
    </source>
</evidence>
<sequence>MIADSALFSALDAMSVQLEPSDPPTRIVAGAPQCAERVLVLTAGVEIGVWEVTAGRFLSTKPDSGEVMHFLAGSGTLSHPDGSVTNIGPGVTVSLRPGWSGEWNVTETVRKVYAIYAQNPTAPTN</sequence>
<dbReference type="InterPro" id="IPR011051">
    <property type="entry name" value="RmlC_Cupin_sf"/>
</dbReference>
<evidence type="ECO:0000313" key="3">
    <source>
        <dbReference type="Proteomes" id="UP001526201"/>
    </source>
</evidence>
<dbReference type="PANTHER" id="PTHR40943:SF1">
    <property type="entry name" value="CYTOPLASMIC PROTEIN"/>
    <property type="match status" value="1"/>
</dbReference>
<keyword evidence="3" id="KW-1185">Reference proteome</keyword>
<proteinExistence type="predicted"/>
<comment type="caution">
    <text evidence="2">The sequence shown here is derived from an EMBL/GenBank/DDBJ whole genome shotgun (WGS) entry which is preliminary data.</text>
</comment>
<protein>
    <submittedName>
        <fullName evidence="2">DUF861 domain-containing protein</fullName>
    </submittedName>
</protein>
<evidence type="ECO:0000313" key="2">
    <source>
        <dbReference type="EMBL" id="MCV7225387.1"/>
    </source>
</evidence>
<dbReference type="RefSeq" id="WP_264066155.1">
    <property type="nucleotide sequence ID" value="NZ_JACKTY010000014.1"/>
</dbReference>
<name>A0ABT3C7C8_9MYCO</name>
<reference evidence="2 3" key="1">
    <citation type="journal article" date="2022" name="BMC Genomics">
        <title>Comparative genome analysis of mycobacteria focusing on tRNA and non-coding RNA.</title>
        <authorList>
            <person name="Behra P.R.K."/>
            <person name="Pettersson B.M.F."/>
            <person name="Ramesh M."/>
            <person name="Das S."/>
            <person name="Dasgupta S."/>
            <person name="Kirsebom L.A."/>
        </authorList>
    </citation>
    <scope>NUCLEOTIDE SEQUENCE [LARGE SCALE GENOMIC DNA]</scope>
    <source>
        <strain evidence="2 3">DSM 44078</strain>
    </source>
</reference>
<dbReference type="InterPro" id="IPR008579">
    <property type="entry name" value="UGlyAH_Cupin_dom"/>
</dbReference>
<dbReference type="Proteomes" id="UP001526201">
    <property type="component" value="Unassembled WGS sequence"/>
</dbReference>
<dbReference type="Gene3D" id="2.60.120.10">
    <property type="entry name" value="Jelly Rolls"/>
    <property type="match status" value="1"/>
</dbReference>
<dbReference type="PANTHER" id="PTHR40943">
    <property type="entry name" value="CYTOPLASMIC PROTEIN-RELATED"/>
    <property type="match status" value="1"/>
</dbReference>
<accession>A0ABT3C7C8</accession>
<dbReference type="SUPFAM" id="SSF51182">
    <property type="entry name" value="RmlC-like cupins"/>
    <property type="match status" value="1"/>
</dbReference>